<dbReference type="InterPro" id="IPR007694">
    <property type="entry name" value="DNA_helicase_DnaB-like_C"/>
</dbReference>
<proteinExistence type="inferred from homology"/>
<evidence type="ECO:0000259" key="13">
    <source>
        <dbReference type="PROSITE" id="PS51199"/>
    </source>
</evidence>
<evidence type="ECO:0000256" key="10">
    <source>
        <dbReference type="ARBA" id="ARBA00044969"/>
    </source>
</evidence>
<keyword evidence="6 14" id="KW-0347">Helicase</keyword>
<evidence type="ECO:0000256" key="7">
    <source>
        <dbReference type="ARBA" id="ARBA00022840"/>
    </source>
</evidence>
<dbReference type="GO" id="GO:0003677">
    <property type="term" value="F:DNA binding"/>
    <property type="evidence" value="ECO:0007669"/>
    <property type="project" value="UniProtKB-KW"/>
</dbReference>
<dbReference type="InterPro" id="IPR007693">
    <property type="entry name" value="DNA_helicase_DnaB-like_N"/>
</dbReference>
<sequence>MQDEEIEKAMLYYLIFENYECELIDADFTTRLNKKIFKAIQNLKQAKEEITMLTVKNKLTDEKNILSYLATLSENIYSTTAESVYKKLIELTKKRQMQKLLNESATKIKDAENIDIDIEKVIKELNKIEDREIKEESLKEQIIDTLEMIEKNMKNKNDYSLYTGMLDLDQLTCGLHNEELTIIGARPGMGKTTFALQIADYIAKKKIPVMFISLEMSEEQIITKLIAKDTRINSTKMRLGTLTDQEAVKVYEAGAELEEKSLYITSNLRTIQQIEVEARKLKNKKNIGLIIIDYIQLIKSSQKFNLREQEVADITRTLKLLTLELKIPIIGLCQLNRNATRQEPMLSDLRESGAIEQDADNVIFIYQEEETDAAAPVVTIKLAKQRAGTTGKVNMVFRKVYSEFVNIIRR</sequence>
<comment type="similarity">
    <text evidence="1">Belongs to the helicase family. DnaB subfamily.</text>
</comment>
<dbReference type="InterPro" id="IPR036185">
    <property type="entry name" value="DNA_heli_DnaB-like_N_sf"/>
</dbReference>
<keyword evidence="7" id="KW-0067">ATP-binding</keyword>
<feature type="coiled-coil region" evidence="12">
    <location>
        <begin position="94"/>
        <end position="131"/>
    </location>
</feature>
<dbReference type="EC" id="5.6.2.3" evidence="10"/>
<dbReference type="InterPro" id="IPR027417">
    <property type="entry name" value="P-loop_NTPase"/>
</dbReference>
<dbReference type="SUPFAM" id="SSF48024">
    <property type="entry name" value="N-terminal domain of DnaB helicase"/>
    <property type="match status" value="1"/>
</dbReference>
<protein>
    <recommendedName>
        <fullName evidence="10">DNA 5'-3' helicase</fullName>
        <ecNumber evidence="10">5.6.2.3</ecNumber>
    </recommendedName>
</protein>
<dbReference type="SMART" id="SM00382">
    <property type="entry name" value="AAA"/>
    <property type="match status" value="1"/>
</dbReference>
<name>A0A8S5SEH8_9CAUD</name>
<keyword evidence="8" id="KW-0238">DNA-binding</keyword>
<dbReference type="GO" id="GO:0005524">
    <property type="term" value="F:ATP binding"/>
    <property type="evidence" value="ECO:0007669"/>
    <property type="project" value="UniProtKB-KW"/>
</dbReference>
<evidence type="ECO:0000256" key="2">
    <source>
        <dbReference type="ARBA" id="ARBA00022515"/>
    </source>
</evidence>
<evidence type="ECO:0000256" key="9">
    <source>
        <dbReference type="ARBA" id="ARBA00023235"/>
    </source>
</evidence>
<dbReference type="EMBL" id="BK032581">
    <property type="protein sequence ID" value="DAF49366.1"/>
    <property type="molecule type" value="Genomic_DNA"/>
</dbReference>
<keyword evidence="12" id="KW-0175">Coiled coil</keyword>
<keyword evidence="5" id="KW-0378">Hydrolase</keyword>
<evidence type="ECO:0000256" key="8">
    <source>
        <dbReference type="ARBA" id="ARBA00023125"/>
    </source>
</evidence>
<dbReference type="InterPro" id="IPR003593">
    <property type="entry name" value="AAA+_ATPase"/>
</dbReference>
<evidence type="ECO:0000256" key="3">
    <source>
        <dbReference type="ARBA" id="ARBA00022705"/>
    </source>
</evidence>
<dbReference type="Pfam" id="PF00772">
    <property type="entry name" value="DnaB"/>
    <property type="match status" value="1"/>
</dbReference>
<keyword evidence="4" id="KW-0547">Nucleotide-binding</keyword>
<dbReference type="SUPFAM" id="SSF52540">
    <property type="entry name" value="P-loop containing nucleoside triphosphate hydrolases"/>
    <property type="match status" value="1"/>
</dbReference>
<dbReference type="PANTHER" id="PTHR30153">
    <property type="entry name" value="REPLICATIVE DNA HELICASE DNAB"/>
    <property type="match status" value="1"/>
</dbReference>
<dbReference type="GO" id="GO:0016787">
    <property type="term" value="F:hydrolase activity"/>
    <property type="evidence" value="ECO:0007669"/>
    <property type="project" value="UniProtKB-KW"/>
</dbReference>
<evidence type="ECO:0000256" key="12">
    <source>
        <dbReference type="SAM" id="Coils"/>
    </source>
</evidence>
<evidence type="ECO:0000256" key="1">
    <source>
        <dbReference type="ARBA" id="ARBA00008428"/>
    </source>
</evidence>
<dbReference type="Gene3D" id="1.10.860.10">
    <property type="entry name" value="DNAb Helicase, Chain A"/>
    <property type="match status" value="1"/>
</dbReference>
<keyword evidence="9" id="KW-0413">Isomerase</keyword>
<dbReference type="Pfam" id="PF03796">
    <property type="entry name" value="DnaB_C"/>
    <property type="match status" value="1"/>
</dbReference>
<evidence type="ECO:0000256" key="5">
    <source>
        <dbReference type="ARBA" id="ARBA00022801"/>
    </source>
</evidence>
<evidence type="ECO:0000256" key="11">
    <source>
        <dbReference type="ARBA" id="ARBA00048954"/>
    </source>
</evidence>
<keyword evidence="3" id="KW-0235">DNA replication</keyword>
<dbReference type="GO" id="GO:0006269">
    <property type="term" value="P:DNA replication, synthesis of primer"/>
    <property type="evidence" value="ECO:0007669"/>
    <property type="project" value="UniProtKB-KW"/>
</dbReference>
<organism evidence="14">
    <name type="scientific">Myoviridae sp. ct8mY9</name>
    <dbReference type="NCBI Taxonomy" id="2827664"/>
    <lineage>
        <taxon>Viruses</taxon>
        <taxon>Duplodnaviria</taxon>
        <taxon>Heunggongvirae</taxon>
        <taxon>Uroviricota</taxon>
        <taxon>Caudoviricetes</taxon>
    </lineage>
</organism>
<dbReference type="Gene3D" id="3.40.50.300">
    <property type="entry name" value="P-loop containing nucleotide triphosphate hydrolases"/>
    <property type="match status" value="1"/>
</dbReference>
<dbReference type="GO" id="GO:0043139">
    <property type="term" value="F:5'-3' DNA helicase activity"/>
    <property type="evidence" value="ECO:0007669"/>
    <property type="project" value="UniProtKB-EC"/>
</dbReference>
<accession>A0A8S5SEH8</accession>
<evidence type="ECO:0000256" key="6">
    <source>
        <dbReference type="ARBA" id="ARBA00022806"/>
    </source>
</evidence>
<reference evidence="14" key="1">
    <citation type="journal article" date="2021" name="Proc. Natl. Acad. Sci. U.S.A.">
        <title>A Catalog of Tens of Thousands of Viruses from Human Metagenomes Reveals Hidden Associations with Chronic Diseases.</title>
        <authorList>
            <person name="Tisza M.J."/>
            <person name="Buck C.B."/>
        </authorList>
    </citation>
    <scope>NUCLEOTIDE SEQUENCE</scope>
    <source>
        <strain evidence="14">Ct8mY9</strain>
    </source>
</reference>
<comment type="catalytic activity">
    <reaction evidence="11">
        <text>ATP + H2O = ADP + phosphate + H(+)</text>
        <dbReference type="Rhea" id="RHEA:13065"/>
        <dbReference type="ChEBI" id="CHEBI:15377"/>
        <dbReference type="ChEBI" id="CHEBI:15378"/>
        <dbReference type="ChEBI" id="CHEBI:30616"/>
        <dbReference type="ChEBI" id="CHEBI:43474"/>
        <dbReference type="ChEBI" id="CHEBI:456216"/>
        <dbReference type="EC" id="5.6.2.3"/>
    </reaction>
</comment>
<evidence type="ECO:0000256" key="4">
    <source>
        <dbReference type="ARBA" id="ARBA00022741"/>
    </source>
</evidence>
<dbReference type="PROSITE" id="PS51199">
    <property type="entry name" value="SF4_HELICASE"/>
    <property type="match status" value="1"/>
</dbReference>
<evidence type="ECO:0000313" key="14">
    <source>
        <dbReference type="EMBL" id="DAF49366.1"/>
    </source>
</evidence>
<feature type="domain" description="SF4 helicase" evidence="13">
    <location>
        <begin position="154"/>
        <end position="410"/>
    </location>
</feature>
<keyword evidence="2" id="KW-0639">Primosome</keyword>
<dbReference type="InterPro" id="IPR016136">
    <property type="entry name" value="DNA_helicase_N/primase_C"/>
</dbReference>
<dbReference type="PANTHER" id="PTHR30153:SF2">
    <property type="entry name" value="REPLICATIVE DNA HELICASE"/>
    <property type="match status" value="1"/>
</dbReference>